<protein>
    <recommendedName>
        <fullName evidence="3">Nitroreductase domain-containing protein</fullName>
    </recommendedName>
</protein>
<evidence type="ECO:0000313" key="2">
    <source>
        <dbReference type="Proteomes" id="UP000051302"/>
    </source>
</evidence>
<proteinExistence type="predicted"/>
<gene>
    <name evidence="1" type="ORF">FD31_GL002300</name>
</gene>
<dbReference type="RefSeq" id="WP_307724943.1">
    <property type="nucleotide sequence ID" value="NZ_AZFV01000006.1"/>
</dbReference>
<accession>A0A0R1WNG1</accession>
<dbReference type="PATRIC" id="fig|1423774.3.peg.2390"/>
<keyword evidence="2" id="KW-1185">Reference proteome</keyword>
<dbReference type="STRING" id="1423774.FD31_GL002300"/>
<dbReference type="Proteomes" id="UP000051302">
    <property type="component" value="Unassembled WGS sequence"/>
</dbReference>
<dbReference type="AlphaFoldDB" id="A0A0R1WNG1"/>
<sequence length="74" mass="8023">MEGISAGTIVHNMELTAENQGLGSNYNMACLGSIPENIIPTGFKPLFTLTLGQTNETFVPRDISLNKIETNIIK</sequence>
<evidence type="ECO:0000313" key="1">
    <source>
        <dbReference type="EMBL" id="KRM17780.1"/>
    </source>
</evidence>
<organism evidence="1 2">
    <name type="scientific">Companilactobacillus nantensis DSM 16982</name>
    <dbReference type="NCBI Taxonomy" id="1423774"/>
    <lineage>
        <taxon>Bacteria</taxon>
        <taxon>Bacillati</taxon>
        <taxon>Bacillota</taxon>
        <taxon>Bacilli</taxon>
        <taxon>Lactobacillales</taxon>
        <taxon>Lactobacillaceae</taxon>
        <taxon>Companilactobacillus</taxon>
    </lineage>
</organism>
<dbReference type="EMBL" id="AZFV01000006">
    <property type="protein sequence ID" value="KRM17780.1"/>
    <property type="molecule type" value="Genomic_DNA"/>
</dbReference>
<comment type="caution">
    <text evidence="1">The sequence shown here is derived from an EMBL/GenBank/DDBJ whole genome shotgun (WGS) entry which is preliminary data.</text>
</comment>
<reference evidence="1 2" key="1">
    <citation type="journal article" date="2015" name="Genome Announc.">
        <title>Expanding the biotechnology potential of lactobacilli through comparative genomics of 213 strains and associated genera.</title>
        <authorList>
            <person name="Sun Z."/>
            <person name="Harris H.M."/>
            <person name="McCann A."/>
            <person name="Guo C."/>
            <person name="Argimon S."/>
            <person name="Zhang W."/>
            <person name="Yang X."/>
            <person name="Jeffery I.B."/>
            <person name="Cooney J.C."/>
            <person name="Kagawa T.F."/>
            <person name="Liu W."/>
            <person name="Song Y."/>
            <person name="Salvetti E."/>
            <person name="Wrobel A."/>
            <person name="Rasinkangas P."/>
            <person name="Parkhill J."/>
            <person name="Rea M.C."/>
            <person name="O'Sullivan O."/>
            <person name="Ritari J."/>
            <person name="Douillard F.P."/>
            <person name="Paul Ross R."/>
            <person name="Yang R."/>
            <person name="Briner A.E."/>
            <person name="Felis G.E."/>
            <person name="de Vos W.M."/>
            <person name="Barrangou R."/>
            <person name="Klaenhammer T.R."/>
            <person name="Caufield P.W."/>
            <person name="Cui Y."/>
            <person name="Zhang H."/>
            <person name="O'Toole P.W."/>
        </authorList>
    </citation>
    <scope>NUCLEOTIDE SEQUENCE [LARGE SCALE GENOMIC DNA]</scope>
    <source>
        <strain evidence="1 2">DSM 16982</strain>
    </source>
</reference>
<evidence type="ECO:0008006" key="3">
    <source>
        <dbReference type="Google" id="ProtNLM"/>
    </source>
</evidence>
<name>A0A0R1WNG1_9LACO</name>